<accession>A0ABQ9J1F0</accession>
<evidence type="ECO:0000313" key="2">
    <source>
        <dbReference type="Proteomes" id="UP001162164"/>
    </source>
</evidence>
<sequence>MIRAFPTFPDFPEFVRTLAKAKYAVFGVFSHIFWVRGIDCDYSRNDPNPPDLSRTLRSLKPPYEESIATVPVAIRDLPNLTTATTFPKSPNE</sequence>
<evidence type="ECO:0000313" key="1">
    <source>
        <dbReference type="EMBL" id="KAJ8970955.1"/>
    </source>
</evidence>
<organism evidence="1 2">
    <name type="scientific">Molorchus minor</name>
    <dbReference type="NCBI Taxonomy" id="1323400"/>
    <lineage>
        <taxon>Eukaryota</taxon>
        <taxon>Metazoa</taxon>
        <taxon>Ecdysozoa</taxon>
        <taxon>Arthropoda</taxon>
        <taxon>Hexapoda</taxon>
        <taxon>Insecta</taxon>
        <taxon>Pterygota</taxon>
        <taxon>Neoptera</taxon>
        <taxon>Endopterygota</taxon>
        <taxon>Coleoptera</taxon>
        <taxon>Polyphaga</taxon>
        <taxon>Cucujiformia</taxon>
        <taxon>Chrysomeloidea</taxon>
        <taxon>Cerambycidae</taxon>
        <taxon>Lamiinae</taxon>
        <taxon>Monochamini</taxon>
        <taxon>Molorchus</taxon>
    </lineage>
</organism>
<protein>
    <submittedName>
        <fullName evidence="1">Uncharacterized protein</fullName>
    </submittedName>
</protein>
<gene>
    <name evidence="1" type="ORF">NQ317_000641</name>
</gene>
<comment type="caution">
    <text evidence="1">The sequence shown here is derived from an EMBL/GenBank/DDBJ whole genome shotgun (WGS) entry which is preliminary data.</text>
</comment>
<keyword evidence="2" id="KW-1185">Reference proteome</keyword>
<dbReference type="Proteomes" id="UP001162164">
    <property type="component" value="Unassembled WGS sequence"/>
</dbReference>
<proteinExistence type="predicted"/>
<name>A0ABQ9J1F0_9CUCU</name>
<reference evidence="1" key="1">
    <citation type="journal article" date="2023" name="Insect Mol. Biol.">
        <title>Genome sequencing provides insights into the evolution of gene families encoding plant cell wall-degrading enzymes in longhorned beetles.</title>
        <authorList>
            <person name="Shin N.R."/>
            <person name="Okamura Y."/>
            <person name="Kirsch R."/>
            <person name="Pauchet Y."/>
        </authorList>
    </citation>
    <scope>NUCLEOTIDE SEQUENCE</scope>
    <source>
        <strain evidence="1">MMC_N1</strain>
    </source>
</reference>
<dbReference type="EMBL" id="JAPWTJ010001550">
    <property type="protein sequence ID" value="KAJ8970955.1"/>
    <property type="molecule type" value="Genomic_DNA"/>
</dbReference>